<organism evidence="2 3">
    <name type="scientific">Aneurinibacillus thermoaerophilus</name>
    <dbReference type="NCBI Taxonomy" id="143495"/>
    <lineage>
        <taxon>Bacteria</taxon>
        <taxon>Bacillati</taxon>
        <taxon>Bacillota</taxon>
        <taxon>Bacilli</taxon>
        <taxon>Bacillales</taxon>
        <taxon>Paenibacillaceae</taxon>
        <taxon>Aneurinibacillus group</taxon>
        <taxon>Aneurinibacillus</taxon>
    </lineage>
</organism>
<gene>
    <name evidence="2" type="ORF">SAMN04489735_10642</name>
</gene>
<keyword evidence="1" id="KW-1133">Transmembrane helix</keyword>
<protein>
    <submittedName>
        <fullName evidence="2">Uncharacterized protein</fullName>
    </submittedName>
</protein>
<accession>A0A1G8FEF3</accession>
<evidence type="ECO:0000313" key="3">
    <source>
        <dbReference type="Proteomes" id="UP000198956"/>
    </source>
</evidence>
<feature type="transmembrane region" description="Helical" evidence="1">
    <location>
        <begin position="12"/>
        <end position="33"/>
    </location>
</feature>
<keyword evidence="1" id="KW-0472">Membrane</keyword>
<name>A0A1G8FEF3_ANETH</name>
<proteinExistence type="predicted"/>
<sequence length="58" mass="6791">MSLMKKPGTRPGFCLTTLTTLTTFLTTYLFYLIDFYLRALVKNLILLDISYFVMFNLL</sequence>
<dbReference type="AlphaFoldDB" id="A0A1G8FEF3"/>
<evidence type="ECO:0000256" key="1">
    <source>
        <dbReference type="SAM" id="Phobius"/>
    </source>
</evidence>
<dbReference type="EMBL" id="FNDE01000064">
    <property type="protein sequence ID" value="SDH80466.1"/>
    <property type="molecule type" value="Genomic_DNA"/>
</dbReference>
<dbReference type="Proteomes" id="UP000198956">
    <property type="component" value="Unassembled WGS sequence"/>
</dbReference>
<reference evidence="2 3" key="1">
    <citation type="submission" date="2016-10" db="EMBL/GenBank/DDBJ databases">
        <authorList>
            <person name="de Groot N.N."/>
        </authorList>
    </citation>
    <scope>NUCLEOTIDE SEQUENCE [LARGE SCALE GENOMIC DNA]</scope>
    <source>
        <strain evidence="2 3">L 420-91</strain>
    </source>
</reference>
<keyword evidence="1" id="KW-0812">Transmembrane</keyword>
<evidence type="ECO:0000313" key="2">
    <source>
        <dbReference type="EMBL" id="SDH80466.1"/>
    </source>
</evidence>